<dbReference type="SUPFAM" id="SSF56672">
    <property type="entry name" value="DNA/RNA polymerases"/>
    <property type="match status" value="1"/>
</dbReference>
<dbReference type="InterPro" id="IPR043502">
    <property type="entry name" value="DNA/RNA_pol_sf"/>
</dbReference>
<dbReference type="InterPro" id="IPR021109">
    <property type="entry name" value="Peptidase_aspartic_dom_sf"/>
</dbReference>
<proteinExistence type="predicted"/>
<protein>
    <recommendedName>
        <fullName evidence="4">Reverse transcriptase domain-containing protein</fullName>
    </recommendedName>
</protein>
<dbReference type="CDD" id="cd00303">
    <property type="entry name" value="retropepsin_like"/>
    <property type="match status" value="1"/>
</dbReference>
<dbReference type="InterPro" id="IPR051320">
    <property type="entry name" value="Viral_Replic_Matur_Polypro"/>
</dbReference>
<evidence type="ECO:0000313" key="2">
    <source>
        <dbReference type="EMBL" id="KAK3100645.1"/>
    </source>
</evidence>
<evidence type="ECO:0000256" key="1">
    <source>
        <dbReference type="SAM" id="MobiDB-lite"/>
    </source>
</evidence>
<keyword evidence="3" id="KW-1185">Reference proteome</keyword>
<reference evidence="2" key="1">
    <citation type="submission" date="2019-08" db="EMBL/GenBank/DDBJ databases">
        <title>The improved chromosome-level genome for the pearl oyster Pinctada fucata martensii using PacBio sequencing and Hi-C.</title>
        <authorList>
            <person name="Zheng Z."/>
        </authorList>
    </citation>
    <scope>NUCLEOTIDE SEQUENCE</scope>
    <source>
        <strain evidence="2">ZZ-2019</strain>
        <tissue evidence="2">Adductor muscle</tissue>
    </source>
</reference>
<sequence length="677" mass="76370">MTKEEEEDLDKTLNNSLNDSWRVFRKKTTCHGMSKVAFTRNRKWKNVRSNFSTFLNSDSRWGKKTKTTPLRSFTDDGENVPQASRRTREQKSHFLDFDEIKLRPDERPEDLYQSLLAFVDDNLLKREGGITHHSEAINDDEEMTPTIANMIKKFAIPMMLRPFAHSPFKCPADSRAPPTTGNLVPLPPCNKSLNALALFANRLIGLTITSSANADTYLRVTENILLVLAKYVGQSTRRIVRSQPPNPIQTTVLMRPRLSLTKSLSTYSPYLDVFYGHDHVRLTIDTGATGNIIKASTAHRLNAKIDPSSQSAHQADGSSQLHVIGETRFIFTRDDLSFTFEGLVVENLDVEVLAGIPFMESNDVAVRPSKRTINIGDHAVYNYGSNSKRKEHTSFRTCVHVLRAVASKTIWPGDSIELDVPFEDSWLALEPHSSSTKNTYISFPSPSIVHSVGHKIQAVNSVLILCIYRPRWITYRGCAQKIRKALIDHDEVFGTSLDGYNGKAGIFQVHVNMGPVQPPQRKGRVPQYSRNQFEELQSEFNELESLGVFKRPEELGIKVEYLNPSFLVKNGSGGFRLVTSFSEVARYSKPQPSLMPDVDSILRKIGQWTYIAKTDLTKAFYQIPLSRDSMKYCGVVTPFRGVRVYTRTAMGMPWSETALEELTCLVLVDLLEEGVVI</sequence>
<dbReference type="PANTHER" id="PTHR33064:SF37">
    <property type="entry name" value="RIBONUCLEASE H"/>
    <property type="match status" value="1"/>
</dbReference>
<gene>
    <name evidence="2" type="ORF">FSP39_023014</name>
</gene>
<accession>A0AA88YNS8</accession>
<evidence type="ECO:0008006" key="4">
    <source>
        <dbReference type="Google" id="ProtNLM"/>
    </source>
</evidence>
<feature type="region of interest" description="Disordered" evidence="1">
    <location>
        <begin position="62"/>
        <end position="90"/>
    </location>
</feature>
<evidence type="ECO:0000313" key="3">
    <source>
        <dbReference type="Proteomes" id="UP001186944"/>
    </source>
</evidence>
<dbReference type="Gene3D" id="3.30.70.270">
    <property type="match status" value="1"/>
</dbReference>
<dbReference type="AlphaFoldDB" id="A0AA88YNS8"/>
<dbReference type="Proteomes" id="UP001186944">
    <property type="component" value="Unassembled WGS sequence"/>
</dbReference>
<organism evidence="2 3">
    <name type="scientific">Pinctada imbricata</name>
    <name type="common">Atlantic pearl-oyster</name>
    <name type="synonym">Pinctada martensii</name>
    <dbReference type="NCBI Taxonomy" id="66713"/>
    <lineage>
        <taxon>Eukaryota</taxon>
        <taxon>Metazoa</taxon>
        <taxon>Spiralia</taxon>
        <taxon>Lophotrochozoa</taxon>
        <taxon>Mollusca</taxon>
        <taxon>Bivalvia</taxon>
        <taxon>Autobranchia</taxon>
        <taxon>Pteriomorphia</taxon>
        <taxon>Pterioida</taxon>
        <taxon>Pterioidea</taxon>
        <taxon>Pteriidae</taxon>
        <taxon>Pinctada</taxon>
    </lineage>
</organism>
<dbReference type="Gene3D" id="3.10.10.10">
    <property type="entry name" value="HIV Type 1 Reverse Transcriptase, subunit A, domain 1"/>
    <property type="match status" value="1"/>
</dbReference>
<dbReference type="InterPro" id="IPR043128">
    <property type="entry name" value="Rev_trsase/Diguanyl_cyclase"/>
</dbReference>
<name>A0AA88YNS8_PINIB</name>
<comment type="caution">
    <text evidence="2">The sequence shown here is derived from an EMBL/GenBank/DDBJ whole genome shotgun (WGS) entry which is preliminary data.</text>
</comment>
<dbReference type="Pfam" id="PF13650">
    <property type="entry name" value="Asp_protease_2"/>
    <property type="match status" value="1"/>
</dbReference>
<dbReference type="PANTHER" id="PTHR33064">
    <property type="entry name" value="POL PROTEIN"/>
    <property type="match status" value="1"/>
</dbReference>
<dbReference type="Gene3D" id="2.40.70.10">
    <property type="entry name" value="Acid Proteases"/>
    <property type="match status" value="1"/>
</dbReference>
<dbReference type="EMBL" id="VSWD01000006">
    <property type="protein sequence ID" value="KAK3100645.1"/>
    <property type="molecule type" value="Genomic_DNA"/>
</dbReference>